<sequence length="265" mass="28252">MRENPVKRLLKSGQPAVGTWLSLGNITAARFLARSGFDWLCVDIEHSLVGMETATHMFGSVADAGCVALARVPANKHDHIKRVLDNGGHGIIVPMVCSRKEAELAVEACLYPPQGTRSVGGSVHALNWNASPVDYYARANDEVAIILQCEHIEAVRDFDNIYSVPGVDAVFVGPNDLMASMRSADGKPPTPEAFQQALADILAGCKRLGVPAGIHTFSAEDAKKRIAEGWQFIAVSSELKFMVDGAKAVIDGLGLGKGAGDLAKY</sequence>
<evidence type="ECO:0000256" key="2">
    <source>
        <dbReference type="ARBA" id="ARBA00022723"/>
    </source>
</evidence>
<dbReference type="RefSeq" id="WP_149113529.1">
    <property type="nucleotide sequence ID" value="NZ_CP042425.1"/>
</dbReference>
<dbReference type="GO" id="GO:0046872">
    <property type="term" value="F:metal ion binding"/>
    <property type="evidence" value="ECO:0007669"/>
    <property type="project" value="UniProtKB-KW"/>
</dbReference>
<dbReference type="AlphaFoldDB" id="A0A5C1ALR4"/>
<reference evidence="6" key="1">
    <citation type="submission" date="2019-08" db="EMBL/GenBank/DDBJ databases">
        <title>Limnoglobus roseus gen. nov., sp. nov., a novel freshwater planctomycete with a giant genome from the family Gemmataceae.</title>
        <authorList>
            <person name="Kulichevskaya I.S."/>
            <person name="Naumoff D.G."/>
            <person name="Miroshnikov K."/>
            <person name="Ivanova A."/>
            <person name="Philippov D.A."/>
            <person name="Hakobyan A."/>
            <person name="Rijpstra I.C."/>
            <person name="Sinninghe Damste J.S."/>
            <person name="Liesack W."/>
            <person name="Dedysh S.N."/>
        </authorList>
    </citation>
    <scope>NUCLEOTIDE SEQUENCE [LARGE SCALE GENOMIC DNA]</scope>
    <source>
        <strain evidence="6">PX52</strain>
    </source>
</reference>
<dbReference type="Pfam" id="PF03328">
    <property type="entry name" value="HpcH_HpaI"/>
    <property type="match status" value="1"/>
</dbReference>
<dbReference type="Proteomes" id="UP000324974">
    <property type="component" value="Chromosome"/>
</dbReference>
<protein>
    <submittedName>
        <fullName evidence="5">2-dehydro-3-deoxyglucarate aldolase</fullName>
    </submittedName>
</protein>
<keyword evidence="2" id="KW-0479">Metal-binding</keyword>
<comment type="similarity">
    <text evidence="1">Belongs to the HpcH/HpaI aldolase family.</text>
</comment>
<dbReference type="InterPro" id="IPR040442">
    <property type="entry name" value="Pyrv_kinase-like_dom_sf"/>
</dbReference>
<organism evidence="5 6">
    <name type="scientific">Limnoglobus roseus</name>
    <dbReference type="NCBI Taxonomy" id="2598579"/>
    <lineage>
        <taxon>Bacteria</taxon>
        <taxon>Pseudomonadati</taxon>
        <taxon>Planctomycetota</taxon>
        <taxon>Planctomycetia</taxon>
        <taxon>Gemmatales</taxon>
        <taxon>Gemmataceae</taxon>
        <taxon>Limnoglobus</taxon>
    </lineage>
</organism>
<evidence type="ECO:0000256" key="3">
    <source>
        <dbReference type="ARBA" id="ARBA00023239"/>
    </source>
</evidence>
<dbReference type="InterPro" id="IPR050251">
    <property type="entry name" value="HpcH-HpaI_aldolase"/>
</dbReference>
<evidence type="ECO:0000259" key="4">
    <source>
        <dbReference type="Pfam" id="PF03328"/>
    </source>
</evidence>
<evidence type="ECO:0000313" key="5">
    <source>
        <dbReference type="EMBL" id="QEL19093.1"/>
    </source>
</evidence>
<dbReference type="PANTHER" id="PTHR30502:SF0">
    <property type="entry name" value="PHOSPHOENOLPYRUVATE CARBOXYLASE FAMILY PROTEIN"/>
    <property type="match status" value="1"/>
</dbReference>
<dbReference type="GO" id="GO:0005737">
    <property type="term" value="C:cytoplasm"/>
    <property type="evidence" value="ECO:0007669"/>
    <property type="project" value="TreeGrafter"/>
</dbReference>
<accession>A0A5C1ALR4</accession>
<dbReference type="OrthoDB" id="86160at2"/>
<keyword evidence="3" id="KW-0456">Lyase</keyword>
<dbReference type="InterPro" id="IPR005000">
    <property type="entry name" value="Aldolase/citrate-lyase_domain"/>
</dbReference>
<dbReference type="SUPFAM" id="SSF51621">
    <property type="entry name" value="Phosphoenolpyruvate/pyruvate domain"/>
    <property type="match status" value="1"/>
</dbReference>
<feature type="domain" description="HpcH/HpaI aldolase/citrate lyase" evidence="4">
    <location>
        <begin position="18"/>
        <end position="243"/>
    </location>
</feature>
<evidence type="ECO:0000313" key="6">
    <source>
        <dbReference type="Proteomes" id="UP000324974"/>
    </source>
</evidence>
<dbReference type="GO" id="GO:0016832">
    <property type="term" value="F:aldehyde-lyase activity"/>
    <property type="evidence" value="ECO:0007669"/>
    <property type="project" value="TreeGrafter"/>
</dbReference>
<dbReference type="InterPro" id="IPR015813">
    <property type="entry name" value="Pyrv/PenolPyrv_kinase-like_dom"/>
</dbReference>
<name>A0A5C1ALR4_9BACT</name>
<dbReference type="PANTHER" id="PTHR30502">
    <property type="entry name" value="2-KETO-3-DEOXY-L-RHAMNONATE ALDOLASE"/>
    <property type="match status" value="1"/>
</dbReference>
<dbReference type="Gene3D" id="3.20.20.60">
    <property type="entry name" value="Phosphoenolpyruvate-binding domains"/>
    <property type="match status" value="1"/>
</dbReference>
<keyword evidence="6" id="KW-1185">Reference proteome</keyword>
<dbReference type="KEGG" id="lrs:PX52LOC_06150"/>
<proteinExistence type="inferred from homology"/>
<evidence type="ECO:0000256" key="1">
    <source>
        <dbReference type="ARBA" id="ARBA00005568"/>
    </source>
</evidence>
<gene>
    <name evidence="5" type="ORF">PX52LOC_06150</name>
</gene>
<dbReference type="EMBL" id="CP042425">
    <property type="protein sequence ID" value="QEL19093.1"/>
    <property type="molecule type" value="Genomic_DNA"/>
</dbReference>